<protein>
    <submittedName>
        <fullName evidence="2">Uncharacterized protein</fullName>
    </submittedName>
</protein>
<keyword evidence="3" id="KW-1185">Reference proteome</keyword>
<evidence type="ECO:0000256" key="1">
    <source>
        <dbReference type="SAM" id="Phobius"/>
    </source>
</evidence>
<sequence>MALSTVTVTVRRGAWYLALFPVILAQLYFALIWRLFLQYVPNPVFLVSFYLHEHHALQFQFSLLFTIGANCLTCFSPRYCSIRSLIAGVIIAVPATSTPCSSFILLRI</sequence>
<dbReference type="Proteomes" id="UP000076632">
    <property type="component" value="Unassembled WGS sequence"/>
</dbReference>
<accession>A0A165G8I6</accession>
<keyword evidence="1" id="KW-0472">Membrane</keyword>
<dbReference type="AlphaFoldDB" id="A0A165G8I6"/>
<proteinExistence type="predicted"/>
<feature type="transmembrane region" description="Helical" evidence="1">
    <location>
        <begin position="56"/>
        <end position="73"/>
    </location>
</feature>
<dbReference type="EMBL" id="KV407460">
    <property type="protein sequence ID" value="KZF21868.1"/>
    <property type="molecule type" value="Genomic_DNA"/>
</dbReference>
<evidence type="ECO:0000313" key="2">
    <source>
        <dbReference type="EMBL" id="KZF21868.1"/>
    </source>
</evidence>
<dbReference type="RefSeq" id="XP_018187423.1">
    <property type="nucleotide sequence ID" value="XM_018329399.1"/>
</dbReference>
<dbReference type="InParanoid" id="A0A165G8I6"/>
<feature type="transmembrane region" description="Helical" evidence="1">
    <location>
        <begin position="14"/>
        <end position="36"/>
    </location>
</feature>
<reference evidence="2 3" key="1">
    <citation type="journal article" date="2016" name="Fungal Biol.">
        <title>The genome of Xylona heveae provides a window into fungal endophytism.</title>
        <authorList>
            <person name="Gazis R."/>
            <person name="Kuo A."/>
            <person name="Riley R."/>
            <person name="LaButti K."/>
            <person name="Lipzen A."/>
            <person name="Lin J."/>
            <person name="Amirebrahimi M."/>
            <person name="Hesse C.N."/>
            <person name="Spatafora J.W."/>
            <person name="Henrissat B."/>
            <person name="Hainaut M."/>
            <person name="Grigoriev I.V."/>
            <person name="Hibbett D.S."/>
        </authorList>
    </citation>
    <scope>NUCLEOTIDE SEQUENCE [LARGE SCALE GENOMIC DNA]</scope>
    <source>
        <strain evidence="2 3">TC161</strain>
    </source>
</reference>
<dbReference type="GeneID" id="28894536"/>
<feature type="transmembrane region" description="Helical" evidence="1">
    <location>
        <begin position="85"/>
        <end position="106"/>
    </location>
</feature>
<name>A0A165G8I6_XYLHT</name>
<keyword evidence="1" id="KW-0812">Transmembrane</keyword>
<evidence type="ECO:0000313" key="3">
    <source>
        <dbReference type="Proteomes" id="UP000076632"/>
    </source>
</evidence>
<organism evidence="2 3">
    <name type="scientific">Xylona heveae (strain CBS 132557 / TC161)</name>
    <dbReference type="NCBI Taxonomy" id="1328760"/>
    <lineage>
        <taxon>Eukaryota</taxon>
        <taxon>Fungi</taxon>
        <taxon>Dikarya</taxon>
        <taxon>Ascomycota</taxon>
        <taxon>Pezizomycotina</taxon>
        <taxon>Xylonomycetes</taxon>
        <taxon>Xylonales</taxon>
        <taxon>Xylonaceae</taxon>
        <taxon>Xylona</taxon>
    </lineage>
</organism>
<keyword evidence="1" id="KW-1133">Transmembrane helix</keyword>
<gene>
    <name evidence="2" type="ORF">L228DRAFT_161960</name>
</gene>